<dbReference type="EMBL" id="JANIIK010000115">
    <property type="protein sequence ID" value="KAJ3589859.1"/>
    <property type="molecule type" value="Genomic_DNA"/>
</dbReference>
<reference evidence="1" key="1">
    <citation type="submission" date="2022-07" db="EMBL/GenBank/DDBJ databases">
        <title>Chromosome-level genome of Muraenolepis orangiensis.</title>
        <authorList>
            <person name="Kim J."/>
        </authorList>
    </citation>
    <scope>NUCLEOTIDE SEQUENCE</scope>
    <source>
        <strain evidence="1">KU_S4_2022</strain>
        <tissue evidence="1">Muscle</tissue>
    </source>
</reference>
<evidence type="ECO:0000313" key="2">
    <source>
        <dbReference type="Proteomes" id="UP001148018"/>
    </source>
</evidence>
<dbReference type="AlphaFoldDB" id="A0A9Q0DK45"/>
<keyword evidence="2" id="KW-1185">Reference proteome</keyword>
<dbReference type="Proteomes" id="UP001148018">
    <property type="component" value="Unassembled WGS sequence"/>
</dbReference>
<name>A0A9Q0DK45_9TELE</name>
<organism evidence="1 2">
    <name type="scientific">Muraenolepis orangiensis</name>
    <name type="common">Patagonian moray cod</name>
    <dbReference type="NCBI Taxonomy" id="630683"/>
    <lineage>
        <taxon>Eukaryota</taxon>
        <taxon>Metazoa</taxon>
        <taxon>Chordata</taxon>
        <taxon>Craniata</taxon>
        <taxon>Vertebrata</taxon>
        <taxon>Euteleostomi</taxon>
        <taxon>Actinopterygii</taxon>
        <taxon>Neopterygii</taxon>
        <taxon>Teleostei</taxon>
        <taxon>Neoteleostei</taxon>
        <taxon>Acanthomorphata</taxon>
        <taxon>Zeiogadaria</taxon>
        <taxon>Gadariae</taxon>
        <taxon>Gadiformes</taxon>
        <taxon>Muraenolepidoidei</taxon>
        <taxon>Muraenolepididae</taxon>
        <taxon>Muraenolepis</taxon>
    </lineage>
</organism>
<protein>
    <submittedName>
        <fullName evidence="1">Uncharacterized protein</fullName>
    </submittedName>
</protein>
<gene>
    <name evidence="1" type="ORF">NHX12_010700</name>
</gene>
<comment type="caution">
    <text evidence="1">The sequence shown here is derived from an EMBL/GenBank/DDBJ whole genome shotgun (WGS) entry which is preliminary data.</text>
</comment>
<evidence type="ECO:0000313" key="1">
    <source>
        <dbReference type="EMBL" id="KAJ3589859.1"/>
    </source>
</evidence>
<sequence>MLFLLYSTPPSRHVPGAGKSVLVTLFPPGSSKNKGNAVCRQKVHLPGGGEREDDKIHDSNKGVRAVVVEQQLLQC</sequence>
<proteinExistence type="predicted"/>
<accession>A0A9Q0DK45</accession>